<accession>A0A1I2Q6M5</accession>
<evidence type="ECO:0000256" key="13">
    <source>
        <dbReference type="ARBA" id="ARBA00023268"/>
    </source>
</evidence>
<evidence type="ECO:0000256" key="8">
    <source>
        <dbReference type="ARBA" id="ARBA00022679"/>
    </source>
</evidence>
<dbReference type="SUPFAM" id="SSF53955">
    <property type="entry name" value="Lysozyme-like"/>
    <property type="match status" value="1"/>
</dbReference>
<dbReference type="STRING" id="269670.SAMN02982927_01064"/>
<keyword evidence="10" id="KW-0133">Cell shape</keyword>
<comment type="similarity">
    <text evidence="2">In the C-terminal section; belongs to the transpeptidase family.</text>
</comment>
<evidence type="ECO:0000256" key="2">
    <source>
        <dbReference type="ARBA" id="ARBA00007090"/>
    </source>
</evidence>
<evidence type="ECO:0000256" key="4">
    <source>
        <dbReference type="ARBA" id="ARBA00022475"/>
    </source>
</evidence>
<comment type="catalytic activity">
    <reaction evidence="16">
        <text>[GlcNAc-(1-&gt;4)-Mur2Ac(oyl-L-Ala-gamma-D-Glu-L-Lys-D-Ala-D-Ala)](n)-di-trans,octa-cis-undecaprenyl diphosphate + beta-D-GlcNAc-(1-&gt;4)-Mur2Ac(oyl-L-Ala-gamma-D-Glu-L-Lys-D-Ala-D-Ala)-di-trans,octa-cis-undecaprenyl diphosphate = [GlcNAc-(1-&gt;4)-Mur2Ac(oyl-L-Ala-gamma-D-Glu-L-Lys-D-Ala-D-Ala)](n+1)-di-trans,octa-cis-undecaprenyl diphosphate + di-trans,octa-cis-undecaprenyl diphosphate + H(+)</text>
        <dbReference type="Rhea" id="RHEA:23708"/>
        <dbReference type="Rhea" id="RHEA-COMP:9602"/>
        <dbReference type="Rhea" id="RHEA-COMP:9603"/>
        <dbReference type="ChEBI" id="CHEBI:15378"/>
        <dbReference type="ChEBI" id="CHEBI:58405"/>
        <dbReference type="ChEBI" id="CHEBI:60033"/>
        <dbReference type="ChEBI" id="CHEBI:78435"/>
        <dbReference type="EC" id="2.4.99.28"/>
    </reaction>
</comment>
<dbReference type="GO" id="GO:0006508">
    <property type="term" value="P:proteolysis"/>
    <property type="evidence" value="ECO:0007669"/>
    <property type="project" value="UniProtKB-KW"/>
</dbReference>
<keyword evidence="13" id="KW-0511">Multifunctional enzyme</keyword>
<keyword evidence="9" id="KW-0378">Hydrolase</keyword>
<evidence type="ECO:0000256" key="15">
    <source>
        <dbReference type="ARBA" id="ARBA00034000"/>
    </source>
</evidence>
<name>A0A1I2Q6M5_9BACL</name>
<dbReference type="InterPro" id="IPR036950">
    <property type="entry name" value="PBP_transglycosylase"/>
</dbReference>
<keyword evidence="6" id="KW-0645">Protease</keyword>
<dbReference type="FunFam" id="1.10.3810.10:FF:000001">
    <property type="entry name" value="Penicillin-binding protein 1A"/>
    <property type="match status" value="1"/>
</dbReference>
<evidence type="ECO:0000256" key="9">
    <source>
        <dbReference type="ARBA" id="ARBA00022801"/>
    </source>
</evidence>
<dbReference type="Pfam" id="PF00905">
    <property type="entry name" value="Transpeptidase"/>
    <property type="match status" value="1"/>
</dbReference>
<dbReference type="EMBL" id="FOOY01000006">
    <property type="protein sequence ID" value="SFG23293.1"/>
    <property type="molecule type" value="Genomic_DNA"/>
</dbReference>
<keyword evidence="11" id="KW-0573">Peptidoglycan synthesis</keyword>
<evidence type="ECO:0000256" key="10">
    <source>
        <dbReference type="ARBA" id="ARBA00022960"/>
    </source>
</evidence>
<evidence type="ECO:0000256" key="14">
    <source>
        <dbReference type="ARBA" id="ARBA00023316"/>
    </source>
</evidence>
<dbReference type="GO" id="GO:0008955">
    <property type="term" value="F:peptidoglycan glycosyltransferase activity"/>
    <property type="evidence" value="ECO:0007669"/>
    <property type="project" value="UniProtKB-EC"/>
</dbReference>
<dbReference type="SUPFAM" id="SSF56601">
    <property type="entry name" value="beta-lactamase/transpeptidase-like"/>
    <property type="match status" value="1"/>
</dbReference>
<evidence type="ECO:0000313" key="19">
    <source>
        <dbReference type="EMBL" id="SFG23293.1"/>
    </source>
</evidence>
<feature type="domain" description="Penicillin-binding protein transpeptidase" evidence="17">
    <location>
        <begin position="325"/>
        <end position="577"/>
    </location>
</feature>
<dbReference type="InterPro" id="IPR050396">
    <property type="entry name" value="Glycosyltr_51/Transpeptidase"/>
</dbReference>
<dbReference type="NCBIfam" id="TIGR02074">
    <property type="entry name" value="PBP_1a_fam"/>
    <property type="match status" value="1"/>
</dbReference>
<evidence type="ECO:0000256" key="6">
    <source>
        <dbReference type="ARBA" id="ARBA00022670"/>
    </source>
</evidence>
<dbReference type="Pfam" id="PF00912">
    <property type="entry name" value="Transgly"/>
    <property type="match status" value="1"/>
</dbReference>
<dbReference type="InterPro" id="IPR001264">
    <property type="entry name" value="Glyco_trans_51"/>
</dbReference>
<dbReference type="GO" id="GO:0005886">
    <property type="term" value="C:plasma membrane"/>
    <property type="evidence" value="ECO:0007669"/>
    <property type="project" value="UniProtKB-SubCell"/>
</dbReference>
<protein>
    <submittedName>
        <fullName evidence="19">Penicillin-binding protein, 1A family</fullName>
    </submittedName>
</protein>
<keyword evidence="4" id="KW-1003">Cell membrane</keyword>
<dbReference type="Proteomes" id="UP000198752">
    <property type="component" value="Unassembled WGS sequence"/>
</dbReference>
<reference evidence="20" key="1">
    <citation type="submission" date="2016-10" db="EMBL/GenBank/DDBJ databases">
        <authorList>
            <person name="Varghese N."/>
            <person name="Submissions S."/>
        </authorList>
    </citation>
    <scope>NUCLEOTIDE SEQUENCE [LARGE SCALE GENOMIC DNA]</scope>
    <source>
        <strain evidence="20">ATCC 700379</strain>
    </source>
</reference>
<comment type="similarity">
    <text evidence="3">In the N-terminal section; belongs to the glycosyltransferase 51 family.</text>
</comment>
<evidence type="ECO:0000259" key="17">
    <source>
        <dbReference type="Pfam" id="PF00905"/>
    </source>
</evidence>
<sequence length="680" mass="75510">MRFDMRIRKRKNVITRWSVRIAALFPILLLLCVAILLLSAKIAGPMDIPASRPAVIYDNSGKFIGKWDTTNRQWVSSDNMAPSIKLATLAIEDRRFFHHHGFDFQRIAQSAFVDMRSLSKAQGASTITMQYAKNLFLSNDKTWLRKFSEMFYTVRLEMNESKKEILEGYLNTIYYGHGAYGVEAAAHVYFNKRAENLSLAQSSMLAGIPNGPSLYSPFLNYDLAKKRQKVVLNTMVKSGYLTKKRAEIAYHSPLQLVRTDKKEAEIAPYFQDVVRHELTERLHISQKELATGGLKVYTTLDNETQETAEFWIKHTIPDSSKIQTALVALDPKTGGVVAMVGGRDYQSSSYNRAVSAKRAPGSAFKPFLYYAALRNGFTPATRLKSAPTAFTFDNGHSDYAPNNFGGYYADKPITMAQALALSDNIFAVKTHLAIGMQHLVQAARQAGISSALAPIPSLALGSKPVSVLELTRGYATFANEGARVHPALITRVTDHAGRTLYEWAPKKKQVLNRQTSYVLSQMMTGIFDKRLNGYTRVTGSPVAGLLTHKVAAKTGSTSADSWMAGFTPDLVASVWVGYDKGETISTYPDTGYAKTIWSHFMESALEGTPKNAFKPPKGVVSVSIDPKSGLRAGKGCTGRPTYFVKGTEPTAYCGQSKAEKAIKKKKKPRSMFDRLFHWWK</sequence>
<dbReference type="AlphaFoldDB" id="A0A1I2Q6M5"/>
<keyword evidence="20" id="KW-1185">Reference proteome</keyword>
<dbReference type="Gene3D" id="3.40.710.10">
    <property type="entry name" value="DD-peptidase/beta-lactamase superfamily"/>
    <property type="match status" value="1"/>
</dbReference>
<evidence type="ECO:0000256" key="11">
    <source>
        <dbReference type="ARBA" id="ARBA00022984"/>
    </source>
</evidence>
<dbReference type="OrthoDB" id="9766909at2"/>
<gene>
    <name evidence="19" type="ORF">SAMN02982927_01064</name>
</gene>
<keyword evidence="5" id="KW-0121">Carboxypeptidase</keyword>
<keyword evidence="7" id="KW-0328">Glycosyltransferase</keyword>
<dbReference type="GO" id="GO:0009002">
    <property type="term" value="F:serine-type D-Ala-D-Ala carboxypeptidase activity"/>
    <property type="evidence" value="ECO:0007669"/>
    <property type="project" value="UniProtKB-EC"/>
</dbReference>
<dbReference type="InterPro" id="IPR012338">
    <property type="entry name" value="Beta-lactam/transpept-like"/>
</dbReference>
<dbReference type="PANTHER" id="PTHR32282:SF11">
    <property type="entry name" value="PENICILLIN-BINDING PROTEIN 1B"/>
    <property type="match status" value="1"/>
</dbReference>
<dbReference type="PANTHER" id="PTHR32282">
    <property type="entry name" value="BINDING PROTEIN TRANSPEPTIDASE, PUTATIVE-RELATED"/>
    <property type="match status" value="1"/>
</dbReference>
<evidence type="ECO:0000256" key="1">
    <source>
        <dbReference type="ARBA" id="ARBA00004236"/>
    </source>
</evidence>
<keyword evidence="8" id="KW-0808">Transferase</keyword>
<keyword evidence="14" id="KW-0961">Cell wall biogenesis/degradation</keyword>
<dbReference type="GO" id="GO:0008658">
    <property type="term" value="F:penicillin binding"/>
    <property type="evidence" value="ECO:0007669"/>
    <property type="project" value="InterPro"/>
</dbReference>
<dbReference type="GO" id="GO:0071555">
    <property type="term" value="P:cell wall organization"/>
    <property type="evidence" value="ECO:0007669"/>
    <property type="project" value="UniProtKB-KW"/>
</dbReference>
<dbReference type="Gene3D" id="1.10.3810.10">
    <property type="entry name" value="Biosynthetic peptidoglycan transglycosylase-like"/>
    <property type="match status" value="1"/>
</dbReference>
<evidence type="ECO:0000256" key="16">
    <source>
        <dbReference type="ARBA" id="ARBA00049902"/>
    </source>
</evidence>
<comment type="catalytic activity">
    <reaction evidence="15">
        <text>Preferential cleavage: (Ac)2-L-Lys-D-Ala-|-D-Ala. Also transpeptidation of peptidyl-alanyl moieties that are N-acyl substituents of D-alanine.</text>
        <dbReference type="EC" id="3.4.16.4"/>
    </reaction>
</comment>
<dbReference type="GO" id="GO:0009252">
    <property type="term" value="P:peptidoglycan biosynthetic process"/>
    <property type="evidence" value="ECO:0007669"/>
    <property type="project" value="UniProtKB-KW"/>
</dbReference>
<evidence type="ECO:0000256" key="5">
    <source>
        <dbReference type="ARBA" id="ARBA00022645"/>
    </source>
</evidence>
<organism evidence="19 20">
    <name type="scientific">Sporolactobacillus nakayamae</name>
    <dbReference type="NCBI Taxonomy" id="269670"/>
    <lineage>
        <taxon>Bacteria</taxon>
        <taxon>Bacillati</taxon>
        <taxon>Bacillota</taxon>
        <taxon>Bacilli</taxon>
        <taxon>Bacillales</taxon>
        <taxon>Sporolactobacillaceae</taxon>
        <taxon>Sporolactobacillus</taxon>
    </lineage>
</organism>
<dbReference type="InterPro" id="IPR001460">
    <property type="entry name" value="PCN-bd_Tpept"/>
</dbReference>
<dbReference type="InterPro" id="IPR023346">
    <property type="entry name" value="Lysozyme-like_dom_sf"/>
</dbReference>
<evidence type="ECO:0000256" key="7">
    <source>
        <dbReference type="ARBA" id="ARBA00022676"/>
    </source>
</evidence>
<dbReference type="GO" id="GO:0030288">
    <property type="term" value="C:outer membrane-bounded periplasmic space"/>
    <property type="evidence" value="ECO:0007669"/>
    <property type="project" value="TreeGrafter"/>
</dbReference>
<dbReference type="GO" id="GO:0008360">
    <property type="term" value="P:regulation of cell shape"/>
    <property type="evidence" value="ECO:0007669"/>
    <property type="project" value="UniProtKB-KW"/>
</dbReference>
<evidence type="ECO:0000256" key="12">
    <source>
        <dbReference type="ARBA" id="ARBA00023136"/>
    </source>
</evidence>
<keyword evidence="12" id="KW-0472">Membrane</keyword>
<evidence type="ECO:0000313" key="20">
    <source>
        <dbReference type="Proteomes" id="UP000198752"/>
    </source>
</evidence>
<feature type="domain" description="Glycosyl transferase family 51" evidence="18">
    <location>
        <begin position="61"/>
        <end position="235"/>
    </location>
</feature>
<proteinExistence type="inferred from homology"/>
<dbReference type="RefSeq" id="WP_093670811.1">
    <property type="nucleotide sequence ID" value="NZ_FOOY01000006.1"/>
</dbReference>
<evidence type="ECO:0000259" key="18">
    <source>
        <dbReference type="Pfam" id="PF00912"/>
    </source>
</evidence>
<evidence type="ECO:0000256" key="3">
    <source>
        <dbReference type="ARBA" id="ARBA00007739"/>
    </source>
</evidence>
<comment type="subcellular location">
    <subcellularLocation>
        <location evidence="1">Cell membrane</location>
    </subcellularLocation>
</comment>